<dbReference type="InterPro" id="IPR011011">
    <property type="entry name" value="Znf_FYVE_PHD"/>
</dbReference>
<feature type="zinc finger region" description="UBR-type" evidence="4">
    <location>
        <begin position="54"/>
        <end position="147"/>
    </location>
</feature>
<sequence>MTAAETTKTSLSEKNNTAADKKENGEEIVTAAGYLQVQADLEREAAEVLPGKFDECTFDRGYIRQPLYACLTCTRPPAEYNSSLDNADDTAKHATQPAGMCYSCSIECHAGHEVVELFTKRNFRCDCGTKRLLPQTASGACCSLKKTRTALARLENSENKYNHNFWGYYCRCNTFYDPDSESREMILCFVCNDWYHDSCIGKFPEENKFEDYICRECVAVHPVLRYIDSKKMRYGLVSQGLVSDIASPSSMIPDTCDNTSSVANANSRKCPDSSEPAKKKARSSFCRLRNNTQAIDEKQPFDMFVVDGWKDDICTCIDCMRNIETSGLMFLIKEEEIVEPEVDETRGESLYESALKQLQSMDHSRAIDAAHAYRTLSSKLMEFLRPFAASGKVVTNQDIQTFFEEQKETK</sequence>
<comment type="caution">
    <text evidence="7">The sequence shown here is derived from an EMBL/GenBank/DDBJ whole genome shotgun (WGS) entry which is preliminary data.</text>
</comment>
<feature type="domain" description="UBR-type" evidence="6">
    <location>
        <begin position="54"/>
        <end position="147"/>
    </location>
</feature>
<dbReference type="InterPro" id="IPR047506">
    <property type="entry name" value="UBR7-like_UBR-box"/>
</dbReference>
<organism evidence="7 8">
    <name type="scientific">Coemansia spiralis</name>
    <dbReference type="NCBI Taxonomy" id="417178"/>
    <lineage>
        <taxon>Eukaryota</taxon>
        <taxon>Fungi</taxon>
        <taxon>Fungi incertae sedis</taxon>
        <taxon>Zoopagomycota</taxon>
        <taxon>Kickxellomycotina</taxon>
        <taxon>Kickxellomycetes</taxon>
        <taxon>Kickxellales</taxon>
        <taxon>Kickxellaceae</taxon>
        <taxon>Coemansia</taxon>
    </lineage>
</organism>
<dbReference type="Gene3D" id="3.30.40.10">
    <property type="entry name" value="Zinc/RING finger domain, C3HC4 (zinc finger)"/>
    <property type="match status" value="1"/>
</dbReference>
<dbReference type="PANTHER" id="PTHR13513:SF9">
    <property type="entry name" value="E3 UBIQUITIN-PROTEIN LIGASE UBR7-RELATED"/>
    <property type="match status" value="1"/>
</dbReference>
<dbReference type="PROSITE" id="PS01359">
    <property type="entry name" value="ZF_PHD_1"/>
    <property type="match status" value="1"/>
</dbReference>
<reference evidence="7" key="1">
    <citation type="submission" date="2022-07" db="EMBL/GenBank/DDBJ databases">
        <title>Phylogenomic reconstructions and comparative analyses of Kickxellomycotina fungi.</title>
        <authorList>
            <person name="Reynolds N.K."/>
            <person name="Stajich J.E."/>
            <person name="Barry K."/>
            <person name="Grigoriev I.V."/>
            <person name="Crous P."/>
            <person name="Smith M.E."/>
        </authorList>
    </citation>
    <scope>NUCLEOTIDE SEQUENCE</scope>
    <source>
        <strain evidence="7">NRRL 3115</strain>
    </source>
</reference>
<dbReference type="InterPro" id="IPR003126">
    <property type="entry name" value="Znf_UBR"/>
</dbReference>
<dbReference type="Pfam" id="PF00628">
    <property type="entry name" value="PHD"/>
    <property type="match status" value="1"/>
</dbReference>
<keyword evidence="1" id="KW-0479">Metal-binding</keyword>
<keyword evidence="2" id="KW-0863">Zinc-finger</keyword>
<evidence type="ECO:0000259" key="6">
    <source>
        <dbReference type="PROSITE" id="PS51157"/>
    </source>
</evidence>
<dbReference type="SMART" id="SM00396">
    <property type="entry name" value="ZnF_UBR1"/>
    <property type="match status" value="1"/>
</dbReference>
<accession>A0A9W8KWH7</accession>
<evidence type="ECO:0000256" key="4">
    <source>
        <dbReference type="PROSITE-ProRule" id="PRU00508"/>
    </source>
</evidence>
<dbReference type="OrthoDB" id="5795902at2759"/>
<evidence type="ECO:0000313" key="7">
    <source>
        <dbReference type="EMBL" id="KAJ2671707.1"/>
    </source>
</evidence>
<proteinExistence type="predicted"/>
<dbReference type="InterPro" id="IPR019787">
    <property type="entry name" value="Znf_PHD-finger"/>
</dbReference>
<dbReference type="Pfam" id="PF02207">
    <property type="entry name" value="zf-UBR"/>
    <property type="match status" value="1"/>
</dbReference>
<dbReference type="GO" id="GO:0008270">
    <property type="term" value="F:zinc ion binding"/>
    <property type="evidence" value="ECO:0007669"/>
    <property type="project" value="UniProtKB-KW"/>
</dbReference>
<evidence type="ECO:0000313" key="8">
    <source>
        <dbReference type="Proteomes" id="UP001151518"/>
    </source>
</evidence>
<dbReference type="SMART" id="SM00249">
    <property type="entry name" value="PHD"/>
    <property type="match status" value="1"/>
</dbReference>
<dbReference type="SUPFAM" id="SSF57903">
    <property type="entry name" value="FYVE/PHD zinc finger"/>
    <property type="match status" value="1"/>
</dbReference>
<keyword evidence="3" id="KW-0862">Zinc</keyword>
<feature type="region of interest" description="Disordered" evidence="5">
    <location>
        <begin position="1"/>
        <end position="24"/>
    </location>
</feature>
<dbReference type="InterPro" id="IPR013083">
    <property type="entry name" value="Znf_RING/FYVE/PHD"/>
</dbReference>
<gene>
    <name evidence="7" type="ORF">GGI25_005398</name>
</gene>
<feature type="compositionally biased region" description="Polar residues" evidence="5">
    <location>
        <begin position="1"/>
        <end position="18"/>
    </location>
</feature>
<dbReference type="CDD" id="cd19677">
    <property type="entry name" value="UBR-box_UBR7"/>
    <property type="match status" value="1"/>
</dbReference>
<evidence type="ECO:0000256" key="3">
    <source>
        <dbReference type="ARBA" id="ARBA00022833"/>
    </source>
</evidence>
<evidence type="ECO:0000256" key="2">
    <source>
        <dbReference type="ARBA" id="ARBA00022771"/>
    </source>
</evidence>
<dbReference type="PROSITE" id="PS51157">
    <property type="entry name" value="ZF_UBR"/>
    <property type="match status" value="1"/>
</dbReference>
<evidence type="ECO:0000256" key="5">
    <source>
        <dbReference type="SAM" id="MobiDB-lite"/>
    </source>
</evidence>
<dbReference type="Proteomes" id="UP001151518">
    <property type="component" value="Unassembled WGS sequence"/>
</dbReference>
<dbReference type="InterPro" id="IPR040204">
    <property type="entry name" value="UBR7"/>
</dbReference>
<evidence type="ECO:0000256" key="1">
    <source>
        <dbReference type="ARBA" id="ARBA00022723"/>
    </source>
</evidence>
<dbReference type="GO" id="GO:0005737">
    <property type="term" value="C:cytoplasm"/>
    <property type="evidence" value="ECO:0007669"/>
    <property type="project" value="TreeGrafter"/>
</dbReference>
<dbReference type="EMBL" id="JANBTW010000096">
    <property type="protein sequence ID" value="KAJ2671707.1"/>
    <property type="molecule type" value="Genomic_DNA"/>
</dbReference>
<name>A0A9W8KWH7_9FUNG</name>
<dbReference type="PANTHER" id="PTHR13513">
    <property type="entry name" value="E3 UBIQUITIN-PROTEIN LIGASE UBR7"/>
    <property type="match status" value="1"/>
</dbReference>
<protein>
    <recommendedName>
        <fullName evidence="6">UBR-type domain-containing protein</fullName>
    </recommendedName>
</protein>
<dbReference type="InterPro" id="IPR019786">
    <property type="entry name" value="Zinc_finger_PHD-type_CS"/>
</dbReference>
<dbReference type="AlphaFoldDB" id="A0A9W8KWH7"/>
<dbReference type="GO" id="GO:0061630">
    <property type="term" value="F:ubiquitin protein ligase activity"/>
    <property type="evidence" value="ECO:0007669"/>
    <property type="project" value="InterPro"/>
</dbReference>
<dbReference type="InterPro" id="IPR001965">
    <property type="entry name" value="Znf_PHD"/>
</dbReference>